<gene>
    <name evidence="2" type="ORF">GFSPODELE1_LOCUS3753</name>
</gene>
<feature type="compositionally biased region" description="Basic and acidic residues" evidence="1">
    <location>
        <begin position="294"/>
        <end position="305"/>
    </location>
</feature>
<feature type="compositionally biased region" description="Polar residues" evidence="1">
    <location>
        <begin position="178"/>
        <end position="200"/>
    </location>
</feature>
<accession>A0ABP1D5N8</accession>
<dbReference type="EMBL" id="OZ037945">
    <property type="protein sequence ID" value="CAL1701787.1"/>
    <property type="molecule type" value="Genomic_DNA"/>
</dbReference>
<evidence type="ECO:0000313" key="3">
    <source>
        <dbReference type="Proteomes" id="UP001497453"/>
    </source>
</evidence>
<evidence type="ECO:0000256" key="1">
    <source>
        <dbReference type="SAM" id="MobiDB-lite"/>
    </source>
</evidence>
<sequence>MSGGSPTRSPLSPPPFAVEIKVPTKQSIEELPEATSRWHASSRSNSRARTPRRPSDINEYIANDSEGSEWDAPTTSGKPSPRTYKSSSNARLAKSDLQASVTRIAKSRVGPRTPQRRGRLERIIFTDDDDSVQNDAAGASGNAAQYVKRQAASSAEENPVKIGPPRKRQKQFKARSPSKATTRSTKTLHSISTSKKSSFYISHKRPRSRSTSESSLSSRGDDTGVDIPPVTSSKSLQTSIGSSTKRASDSSASNLPAVLSDTARGKQPEAHQTASTAPPSSVSQHFSTSSDAEDIPRDDGPRELDAPTWTYLEKAPVTPPEDVSPHASSSMHTSRPAILPGTVIRCACRRKFRVDAAKRTFCEHCLYKTLMRSGQAGRAKALFPNGPPGGEASDVDELRDEMDEQEVEAATVIRHTSPQSHQTISHGFEDHMSLADGAEWADDDVNLKYQVEDRDVGPNSNVHKVSPSSGPVDIRDSPSVSKKHTRAVSVDIDATVTNQTTRRQSPVLSRVEIKTRRSAKPTSAIEYQHLNDLLYSLAGITNGIHAAKTSKQAASQIRFKGFALRVIDVRKWPLFPLVNERLLNEIASEVKAKAFLPFILPRKQFDALDGQRRGVLYLCQCLENSPGQQCCGKLQITLTSIEAEHGMSAVSIHVALDH</sequence>
<feature type="compositionally biased region" description="Low complexity" evidence="1">
    <location>
        <begin position="242"/>
        <end position="253"/>
    </location>
</feature>
<feature type="compositionally biased region" description="Polar residues" evidence="1">
    <location>
        <begin position="230"/>
        <end position="241"/>
    </location>
</feature>
<dbReference type="Proteomes" id="UP001497453">
    <property type="component" value="Chromosome 2"/>
</dbReference>
<feature type="region of interest" description="Disordered" evidence="1">
    <location>
        <begin position="455"/>
        <end position="486"/>
    </location>
</feature>
<reference evidence="3" key="1">
    <citation type="submission" date="2024-04" db="EMBL/GenBank/DDBJ databases">
        <authorList>
            <person name="Shaw F."/>
            <person name="Minotto A."/>
        </authorList>
    </citation>
    <scope>NUCLEOTIDE SEQUENCE [LARGE SCALE GENOMIC DNA]</scope>
</reference>
<organism evidence="2 3">
    <name type="scientific">Somion occarium</name>
    <dbReference type="NCBI Taxonomy" id="3059160"/>
    <lineage>
        <taxon>Eukaryota</taxon>
        <taxon>Fungi</taxon>
        <taxon>Dikarya</taxon>
        <taxon>Basidiomycota</taxon>
        <taxon>Agaricomycotina</taxon>
        <taxon>Agaricomycetes</taxon>
        <taxon>Polyporales</taxon>
        <taxon>Cerrenaceae</taxon>
        <taxon>Somion</taxon>
    </lineage>
</organism>
<feature type="compositionally biased region" description="Basic residues" evidence="1">
    <location>
        <begin position="164"/>
        <end position="173"/>
    </location>
</feature>
<feature type="compositionally biased region" description="Polar residues" evidence="1">
    <location>
        <begin position="458"/>
        <end position="469"/>
    </location>
</feature>
<feature type="compositionally biased region" description="Polar residues" evidence="1">
    <location>
        <begin position="38"/>
        <end position="48"/>
    </location>
</feature>
<feature type="compositionally biased region" description="Polar residues" evidence="1">
    <location>
        <begin position="270"/>
        <end position="290"/>
    </location>
</feature>
<feature type="compositionally biased region" description="Polar residues" evidence="1">
    <location>
        <begin position="73"/>
        <end position="90"/>
    </location>
</feature>
<feature type="region of interest" description="Disordered" evidence="1">
    <location>
        <begin position="25"/>
        <end position="334"/>
    </location>
</feature>
<evidence type="ECO:0000313" key="2">
    <source>
        <dbReference type="EMBL" id="CAL1701787.1"/>
    </source>
</evidence>
<proteinExistence type="predicted"/>
<name>A0ABP1D5N8_9APHY</name>
<keyword evidence="3" id="KW-1185">Reference proteome</keyword>
<protein>
    <submittedName>
        <fullName evidence="2">Uncharacterized protein</fullName>
    </submittedName>
</protein>
<feature type="compositionally biased region" description="Low complexity" evidence="1">
    <location>
        <begin position="209"/>
        <end position="218"/>
    </location>
</feature>